<sequence length="185" mass="18928">MNGYFERVLTAVSRITPATLLVRGAVFVFTTACLVMAIPSFLFGPRPILAAAVLALVVALAPGSRIVTVVLLLAAVGWGAAWLGRLAEISPLELVAFGSLLYLAHSSATLAALIPYDAVVTPEVLVRWFVRALAIVAASAVISLALLVGISALAGFNGAAIASLLGLAAAVALVTVGVRLVRTRG</sequence>
<keyword evidence="3" id="KW-1185">Reference proteome</keyword>
<gene>
    <name evidence="2" type="ORF">ACFOZ4_04550</name>
</gene>
<feature type="transmembrane region" description="Helical" evidence="1">
    <location>
        <begin position="128"/>
        <end position="154"/>
    </location>
</feature>
<name>A0ABV8LIH3_9ACTN</name>
<dbReference type="Proteomes" id="UP001595816">
    <property type="component" value="Unassembled WGS sequence"/>
</dbReference>
<comment type="caution">
    <text evidence="2">The sequence shown here is derived from an EMBL/GenBank/DDBJ whole genome shotgun (WGS) entry which is preliminary data.</text>
</comment>
<feature type="transmembrane region" description="Helical" evidence="1">
    <location>
        <begin position="160"/>
        <end position="181"/>
    </location>
</feature>
<accession>A0ABV8LIH3</accession>
<evidence type="ECO:0000256" key="1">
    <source>
        <dbReference type="SAM" id="Phobius"/>
    </source>
</evidence>
<proteinExistence type="predicted"/>
<reference evidence="3" key="1">
    <citation type="journal article" date="2019" name="Int. J. Syst. Evol. Microbiol.">
        <title>The Global Catalogue of Microorganisms (GCM) 10K type strain sequencing project: providing services to taxonomists for standard genome sequencing and annotation.</title>
        <authorList>
            <consortium name="The Broad Institute Genomics Platform"/>
            <consortium name="The Broad Institute Genome Sequencing Center for Infectious Disease"/>
            <person name="Wu L."/>
            <person name="Ma J."/>
        </authorList>
    </citation>
    <scope>NUCLEOTIDE SEQUENCE [LARGE SCALE GENOMIC DNA]</scope>
    <source>
        <strain evidence="3">CGMCC 4.7289</strain>
    </source>
</reference>
<keyword evidence="1" id="KW-0472">Membrane</keyword>
<feature type="transmembrane region" description="Helical" evidence="1">
    <location>
        <begin position="49"/>
        <end position="82"/>
    </location>
</feature>
<feature type="transmembrane region" description="Helical" evidence="1">
    <location>
        <begin position="94"/>
        <end position="116"/>
    </location>
</feature>
<evidence type="ECO:0000313" key="3">
    <source>
        <dbReference type="Proteomes" id="UP001595816"/>
    </source>
</evidence>
<dbReference type="RefSeq" id="WP_253760108.1">
    <property type="nucleotide sequence ID" value="NZ_JAMZDZ010000001.1"/>
</dbReference>
<evidence type="ECO:0000313" key="2">
    <source>
        <dbReference type="EMBL" id="MFC4129869.1"/>
    </source>
</evidence>
<keyword evidence="1" id="KW-0812">Transmembrane</keyword>
<protein>
    <submittedName>
        <fullName evidence="2">Uncharacterized protein</fullName>
    </submittedName>
</protein>
<dbReference type="EMBL" id="JBHSAY010000003">
    <property type="protein sequence ID" value="MFC4129869.1"/>
    <property type="molecule type" value="Genomic_DNA"/>
</dbReference>
<keyword evidence="1" id="KW-1133">Transmembrane helix</keyword>
<organism evidence="2 3">
    <name type="scientific">Hamadaea flava</name>
    <dbReference type="NCBI Taxonomy" id="1742688"/>
    <lineage>
        <taxon>Bacteria</taxon>
        <taxon>Bacillati</taxon>
        <taxon>Actinomycetota</taxon>
        <taxon>Actinomycetes</taxon>
        <taxon>Micromonosporales</taxon>
        <taxon>Micromonosporaceae</taxon>
        <taxon>Hamadaea</taxon>
    </lineage>
</organism>
<feature type="transmembrane region" description="Helical" evidence="1">
    <location>
        <begin position="20"/>
        <end position="42"/>
    </location>
</feature>